<evidence type="ECO:0000313" key="4">
    <source>
        <dbReference type="Proteomes" id="UP000609651"/>
    </source>
</evidence>
<organism evidence="3 4">
    <name type="scientific">Alienimonas chondri</name>
    <dbReference type="NCBI Taxonomy" id="2681879"/>
    <lineage>
        <taxon>Bacteria</taxon>
        <taxon>Pseudomonadati</taxon>
        <taxon>Planctomycetota</taxon>
        <taxon>Planctomycetia</taxon>
        <taxon>Planctomycetales</taxon>
        <taxon>Planctomycetaceae</taxon>
        <taxon>Alienimonas</taxon>
    </lineage>
</organism>
<keyword evidence="2" id="KW-0812">Transmembrane</keyword>
<keyword evidence="2" id="KW-0472">Membrane</keyword>
<feature type="transmembrane region" description="Helical" evidence="2">
    <location>
        <begin position="192"/>
        <end position="213"/>
    </location>
</feature>
<accession>A0ABX1V940</accession>
<feature type="compositionally biased region" description="Acidic residues" evidence="1">
    <location>
        <begin position="304"/>
        <end position="317"/>
    </location>
</feature>
<dbReference type="EMBL" id="WTPX01000001">
    <property type="protein sequence ID" value="NNJ24006.1"/>
    <property type="molecule type" value="Genomic_DNA"/>
</dbReference>
<proteinExistence type="predicted"/>
<feature type="region of interest" description="Disordered" evidence="1">
    <location>
        <begin position="86"/>
        <end position="187"/>
    </location>
</feature>
<evidence type="ECO:0000256" key="2">
    <source>
        <dbReference type="SAM" id="Phobius"/>
    </source>
</evidence>
<reference evidence="3 4" key="1">
    <citation type="journal article" date="2020" name="Syst. Appl. Microbiol.">
        <title>Alienimonas chondri sp. nov., a novel planctomycete isolated from the biofilm of the red alga Chondrus crispus.</title>
        <authorList>
            <person name="Vitorino I."/>
            <person name="Albuquerque L."/>
            <person name="Wiegand S."/>
            <person name="Kallscheuer N."/>
            <person name="da Costa M.S."/>
            <person name="Lobo-da-Cunha A."/>
            <person name="Jogler C."/>
            <person name="Lage O.M."/>
        </authorList>
    </citation>
    <scope>NUCLEOTIDE SEQUENCE [LARGE SCALE GENOMIC DNA]</scope>
    <source>
        <strain evidence="3 4">LzC2</strain>
    </source>
</reference>
<evidence type="ECO:0008006" key="5">
    <source>
        <dbReference type="Google" id="ProtNLM"/>
    </source>
</evidence>
<name>A0ABX1V940_9PLAN</name>
<gene>
    <name evidence="3" type="ORF">LzC2_00530</name>
</gene>
<dbReference type="Proteomes" id="UP000609651">
    <property type="component" value="Unassembled WGS sequence"/>
</dbReference>
<keyword evidence="2" id="KW-1133">Transmembrane helix</keyword>
<evidence type="ECO:0000256" key="1">
    <source>
        <dbReference type="SAM" id="MobiDB-lite"/>
    </source>
</evidence>
<dbReference type="RefSeq" id="WP_171182481.1">
    <property type="nucleotide sequence ID" value="NZ_WTPX01000001.1"/>
</dbReference>
<sequence>MDFASAVPLTRPRSIARPAPIEFACPHCRAILRAPHDAAGALGDCPHCEKEARIPGGAAPEAADPLAFIPVGAPLDHEAVQAAIEQSAPERTPDVSDSAKSGSAKEEGEPAKTPIATAERSPDAAAPDGGVVFAPADGDDAAPVTFESADDSDGLPGDDAAPDKYDDEYAPAAARGPAPRRGTRRRKRGNPVLASVVLLLLLGGIGAAGWVMYDRLAGPPPVGLAATELSADAVPPASFRPPAGVDQEALRKVEAGVPFNSPVLEVLLTGTRSRSGGGGGRQPEPDAGGMTDRGGMSDAAPMDGEPDDDPADEEASDGEMAADRDDAAEPNADPPAGAPSIEEGSIRVEIRPGSAGRLVRVSPRERPEVAAWIEANTGLYGEKQLAFVKARGEFFAAVPAGKQTAEYRNSVALNVATEALGWSVEAVADGRVVPCCRETESGDLLFCIPRTAAGFTIRGRDIPGQGRVFPYEFIATLDPPPGGAGE</sequence>
<evidence type="ECO:0000313" key="3">
    <source>
        <dbReference type="EMBL" id="NNJ24006.1"/>
    </source>
</evidence>
<feature type="region of interest" description="Disordered" evidence="1">
    <location>
        <begin position="270"/>
        <end position="345"/>
    </location>
</feature>
<feature type="compositionally biased region" description="Low complexity" evidence="1">
    <location>
        <begin position="170"/>
        <end position="180"/>
    </location>
</feature>
<keyword evidence="4" id="KW-1185">Reference proteome</keyword>
<comment type="caution">
    <text evidence="3">The sequence shown here is derived from an EMBL/GenBank/DDBJ whole genome shotgun (WGS) entry which is preliminary data.</text>
</comment>
<protein>
    <recommendedName>
        <fullName evidence="5">DUF3426 domain-containing protein</fullName>
    </recommendedName>
</protein>